<dbReference type="OrthoDB" id="5657095at2"/>
<name>A0A1H9QD29_9SPHI</name>
<evidence type="ECO:0000313" key="5">
    <source>
        <dbReference type="Proteomes" id="UP000199572"/>
    </source>
</evidence>
<dbReference type="EMBL" id="FOGG01000011">
    <property type="protein sequence ID" value="SER58441.1"/>
    <property type="molecule type" value="Genomic_DNA"/>
</dbReference>
<keyword evidence="1" id="KW-0677">Repeat</keyword>
<gene>
    <name evidence="4" type="ORF">SAMN04488023_111151</name>
</gene>
<dbReference type="SMART" id="SM00248">
    <property type="entry name" value="ANK"/>
    <property type="match status" value="5"/>
</dbReference>
<dbReference type="Pfam" id="PF12796">
    <property type="entry name" value="Ank_2"/>
    <property type="match status" value="1"/>
</dbReference>
<evidence type="ECO:0000313" key="4">
    <source>
        <dbReference type="EMBL" id="SER58441.1"/>
    </source>
</evidence>
<sequence>MNTSILEQHLKTENFQEAKLLLDNGEKLPKEIQDHQKSQLLDKLLQKKQFEIIEYLIKDKTVETDIYELDNFDKSIFQSIVRYLPEDDESISFLKSIMVEFDNLNDEVNGQTLLGYFLEQGSSLDVINALIEAGCDPHFKNNAEQNYIHRVVKLYLRKFNLNDEQLTQLVLGYVDILVEQGVDINEQDIVNKTPLIYAIEFNKKAYLKHLLELGADPNLIDKDGNSAFYYAIVTLRDNSIYDQLAEFASADFNQLNKAGVSILFEYTRMLNGNSERDIIFLKKLIEDGADPYQPSSYYSKSVSPLSMIAEKSADALAGVLETGAIDINRQDDQGNTLLHLVCAYNVNYEQDKAKETYRKVKLLLDQGADPSITNDNDQTPLMLASDDNLKAKTVELLMKLA</sequence>
<evidence type="ECO:0000256" key="1">
    <source>
        <dbReference type="ARBA" id="ARBA00022737"/>
    </source>
</evidence>
<dbReference type="AlphaFoldDB" id="A0A1H9QD29"/>
<proteinExistence type="predicted"/>
<dbReference type="SUPFAM" id="SSF48403">
    <property type="entry name" value="Ankyrin repeat"/>
    <property type="match status" value="1"/>
</dbReference>
<dbReference type="Gene3D" id="1.25.40.20">
    <property type="entry name" value="Ankyrin repeat-containing domain"/>
    <property type="match status" value="2"/>
</dbReference>
<evidence type="ECO:0000256" key="3">
    <source>
        <dbReference type="PROSITE-ProRule" id="PRU00023"/>
    </source>
</evidence>
<dbReference type="STRING" id="390241.SAMN04488023_111151"/>
<keyword evidence="5" id="KW-1185">Reference proteome</keyword>
<organism evidence="4 5">
    <name type="scientific">Pedobacter rhizosphaerae</name>
    <dbReference type="NCBI Taxonomy" id="390241"/>
    <lineage>
        <taxon>Bacteria</taxon>
        <taxon>Pseudomonadati</taxon>
        <taxon>Bacteroidota</taxon>
        <taxon>Sphingobacteriia</taxon>
        <taxon>Sphingobacteriales</taxon>
        <taxon>Sphingobacteriaceae</taxon>
        <taxon>Pedobacter</taxon>
    </lineage>
</organism>
<dbReference type="PANTHER" id="PTHR24189:SF50">
    <property type="entry name" value="ANKYRIN REPEAT AND SOCS BOX PROTEIN 2"/>
    <property type="match status" value="1"/>
</dbReference>
<dbReference type="RefSeq" id="WP_090884252.1">
    <property type="nucleotide sequence ID" value="NZ_FOGG01000011.1"/>
</dbReference>
<dbReference type="PANTHER" id="PTHR24189">
    <property type="entry name" value="MYOTROPHIN"/>
    <property type="match status" value="1"/>
</dbReference>
<keyword evidence="2 3" id="KW-0040">ANK repeat</keyword>
<accession>A0A1H9QD29</accession>
<evidence type="ECO:0000256" key="2">
    <source>
        <dbReference type="ARBA" id="ARBA00023043"/>
    </source>
</evidence>
<protein>
    <submittedName>
        <fullName evidence="4">Ankyrin repeat-containing protein</fullName>
    </submittedName>
</protein>
<dbReference type="PROSITE" id="PS50088">
    <property type="entry name" value="ANK_REPEAT"/>
    <property type="match status" value="1"/>
</dbReference>
<dbReference type="InterPro" id="IPR050745">
    <property type="entry name" value="Multifunctional_regulatory"/>
</dbReference>
<reference evidence="4 5" key="1">
    <citation type="submission" date="2016-10" db="EMBL/GenBank/DDBJ databases">
        <authorList>
            <person name="de Groot N.N."/>
        </authorList>
    </citation>
    <scope>NUCLEOTIDE SEQUENCE [LARGE SCALE GENOMIC DNA]</scope>
    <source>
        <strain evidence="4 5">DSM 18610</strain>
    </source>
</reference>
<dbReference type="InterPro" id="IPR002110">
    <property type="entry name" value="Ankyrin_rpt"/>
</dbReference>
<feature type="repeat" description="ANK" evidence="3">
    <location>
        <begin position="190"/>
        <end position="222"/>
    </location>
</feature>
<dbReference type="InterPro" id="IPR036770">
    <property type="entry name" value="Ankyrin_rpt-contain_sf"/>
</dbReference>
<dbReference type="Proteomes" id="UP000199572">
    <property type="component" value="Unassembled WGS sequence"/>
</dbReference>
<dbReference type="Pfam" id="PF00023">
    <property type="entry name" value="Ank"/>
    <property type="match status" value="1"/>
</dbReference>